<accession>A0A835WCZ5</accession>
<reference evidence="2" key="1">
    <citation type="journal article" date="2020" name="bioRxiv">
        <title>Comparative genomics of Chlamydomonas.</title>
        <authorList>
            <person name="Craig R.J."/>
            <person name="Hasan A.R."/>
            <person name="Ness R.W."/>
            <person name="Keightley P.D."/>
        </authorList>
    </citation>
    <scope>NUCLEOTIDE SEQUENCE</scope>
    <source>
        <strain evidence="2">CCAP 11/173</strain>
    </source>
</reference>
<proteinExistence type="predicted"/>
<evidence type="ECO:0000313" key="3">
    <source>
        <dbReference type="Proteomes" id="UP000613740"/>
    </source>
</evidence>
<feature type="compositionally biased region" description="Pro residues" evidence="1">
    <location>
        <begin position="28"/>
        <end position="39"/>
    </location>
</feature>
<evidence type="ECO:0000256" key="1">
    <source>
        <dbReference type="SAM" id="MobiDB-lite"/>
    </source>
</evidence>
<dbReference type="AlphaFoldDB" id="A0A835WCZ5"/>
<evidence type="ECO:0000313" key="2">
    <source>
        <dbReference type="EMBL" id="KAG2445036.1"/>
    </source>
</evidence>
<dbReference type="OrthoDB" id="537042at2759"/>
<name>A0A835WCZ5_9CHLO</name>
<dbReference type="Proteomes" id="UP000613740">
    <property type="component" value="Unassembled WGS sequence"/>
</dbReference>
<sequence length="243" mass="25058">MRAGCLRRAASQDAAAAPPPDQRRPAPLDLPPASPAPAPPVVYRNDQLLRIAPGQACDPTASFTREPGPACALVAGPVDAPNGNNYLSGLPIWPATGPRFPRFSYLVMASTGQLNTIRYAGGAAWSVDGTSGNVTRLEGPARRRAQDMTPAPAPTPLPAPAPAPSPAAALVLRSDGSFVFTRADGSLTGVGSATLGVARAGAGGEANAPFTMRLLDFPGQVPSLDLAIYNKDEELVWSLFGRA</sequence>
<feature type="compositionally biased region" description="Low complexity" evidence="1">
    <location>
        <begin position="1"/>
        <end position="16"/>
    </location>
</feature>
<organism evidence="2 3">
    <name type="scientific">Chlamydomonas schloesseri</name>
    <dbReference type="NCBI Taxonomy" id="2026947"/>
    <lineage>
        <taxon>Eukaryota</taxon>
        <taxon>Viridiplantae</taxon>
        <taxon>Chlorophyta</taxon>
        <taxon>core chlorophytes</taxon>
        <taxon>Chlorophyceae</taxon>
        <taxon>CS clade</taxon>
        <taxon>Chlamydomonadales</taxon>
        <taxon>Chlamydomonadaceae</taxon>
        <taxon>Chlamydomonas</taxon>
    </lineage>
</organism>
<protein>
    <submittedName>
        <fullName evidence="2">Uncharacterized protein</fullName>
    </submittedName>
</protein>
<gene>
    <name evidence="2" type="ORF">HYH02_008904</name>
</gene>
<feature type="region of interest" description="Disordered" evidence="1">
    <location>
        <begin position="1"/>
        <end position="39"/>
    </location>
</feature>
<keyword evidence="3" id="KW-1185">Reference proteome</keyword>
<feature type="compositionally biased region" description="Pro residues" evidence="1">
    <location>
        <begin position="151"/>
        <end position="165"/>
    </location>
</feature>
<dbReference type="EMBL" id="JAEHOD010000028">
    <property type="protein sequence ID" value="KAG2445036.1"/>
    <property type="molecule type" value="Genomic_DNA"/>
</dbReference>
<comment type="caution">
    <text evidence="2">The sequence shown here is derived from an EMBL/GenBank/DDBJ whole genome shotgun (WGS) entry which is preliminary data.</text>
</comment>
<feature type="region of interest" description="Disordered" evidence="1">
    <location>
        <begin position="140"/>
        <end position="166"/>
    </location>
</feature>